<organism evidence="3">
    <name type="scientific">Cacopsylla melanoneura</name>
    <dbReference type="NCBI Taxonomy" id="428564"/>
    <lineage>
        <taxon>Eukaryota</taxon>
        <taxon>Metazoa</taxon>
        <taxon>Ecdysozoa</taxon>
        <taxon>Arthropoda</taxon>
        <taxon>Hexapoda</taxon>
        <taxon>Insecta</taxon>
        <taxon>Pterygota</taxon>
        <taxon>Neoptera</taxon>
        <taxon>Paraneoptera</taxon>
        <taxon>Hemiptera</taxon>
        <taxon>Sternorrhyncha</taxon>
        <taxon>Psylloidea</taxon>
        <taxon>Psyllidae</taxon>
        <taxon>Psyllinae</taxon>
        <taxon>Cacopsylla</taxon>
    </lineage>
</organism>
<name>A0A8D8RSW9_9HEMI</name>
<keyword evidence="2" id="KW-0472">Membrane</keyword>
<feature type="transmembrane region" description="Helical" evidence="2">
    <location>
        <begin position="49"/>
        <end position="71"/>
    </location>
</feature>
<evidence type="ECO:0000256" key="2">
    <source>
        <dbReference type="SAM" id="Phobius"/>
    </source>
</evidence>
<dbReference type="AlphaFoldDB" id="A0A8D8RSW9"/>
<sequence length="104" mass="12236">MVGITMITSIVTDVSKDTSTYNHTCFKRHLYSHTCFKKLPGNAHVMTIVWVYLCDVVLLMIEGLLNSRSFVLRNSRKEREKKDRKDSHPFRERIFPFDKNESRA</sequence>
<evidence type="ECO:0000313" key="3">
    <source>
        <dbReference type="EMBL" id="CAG6653907.1"/>
    </source>
</evidence>
<evidence type="ECO:0000256" key="1">
    <source>
        <dbReference type="SAM" id="MobiDB-lite"/>
    </source>
</evidence>
<reference evidence="3" key="1">
    <citation type="submission" date="2021-05" db="EMBL/GenBank/DDBJ databases">
        <authorList>
            <person name="Alioto T."/>
            <person name="Alioto T."/>
            <person name="Gomez Garrido J."/>
        </authorList>
    </citation>
    <scope>NUCLEOTIDE SEQUENCE</scope>
</reference>
<feature type="region of interest" description="Disordered" evidence="1">
    <location>
        <begin position="75"/>
        <end position="104"/>
    </location>
</feature>
<keyword evidence="2" id="KW-1133">Transmembrane helix</keyword>
<proteinExistence type="predicted"/>
<keyword evidence="2" id="KW-0812">Transmembrane</keyword>
<accession>A0A8D8RSW9</accession>
<dbReference type="EMBL" id="HBUF01175451">
    <property type="protein sequence ID" value="CAG6653907.1"/>
    <property type="molecule type" value="Transcribed_RNA"/>
</dbReference>
<protein>
    <submittedName>
        <fullName evidence="3">Uncharacterized protein</fullName>
    </submittedName>
</protein>